<proteinExistence type="predicted"/>
<evidence type="ECO:0000313" key="4">
    <source>
        <dbReference type="EMBL" id="KAK1740833.1"/>
    </source>
</evidence>
<evidence type="ECO:0000256" key="2">
    <source>
        <dbReference type="SAM" id="MobiDB-lite"/>
    </source>
</evidence>
<sequence>MLRPLCNKLATRAIHWRGSPAAAISYRIPQLSLMTSSRAAADQGFTSQTRTLATTTPPPSSGPPIQKSVDKSQEAIDKAEQLHKELNELIKAQKDRQNEEAQRPFGSGIVQFFKASKPEMFNIFFAFVCVLLAYQIHKMRAGIKKLLADQEEKKAEIDRLRGLLVTLSREETTSDNTSHNIFTMTLAEKCADVVRKMFEESEKRAGYGWILGRKLASRDSLEAGNLVEEIQTVVSTEIQSVIGDAAYTAEELKERRVAALKEEDVGNRSVGRDAQLGGLMDILEEVHKADLPDGDTAESNVDAASGKVRRTRYAI</sequence>
<accession>A0AAD9DCL9</accession>
<name>A0AAD9DCL9_9STRA</name>
<gene>
    <name evidence="4" type="ORF">QTG54_008928</name>
</gene>
<dbReference type="Proteomes" id="UP001224775">
    <property type="component" value="Unassembled WGS sequence"/>
</dbReference>
<evidence type="ECO:0000256" key="1">
    <source>
        <dbReference type="SAM" id="Coils"/>
    </source>
</evidence>
<organism evidence="4 5">
    <name type="scientific">Skeletonema marinoi</name>
    <dbReference type="NCBI Taxonomy" id="267567"/>
    <lineage>
        <taxon>Eukaryota</taxon>
        <taxon>Sar</taxon>
        <taxon>Stramenopiles</taxon>
        <taxon>Ochrophyta</taxon>
        <taxon>Bacillariophyta</taxon>
        <taxon>Coscinodiscophyceae</taxon>
        <taxon>Thalassiosirophycidae</taxon>
        <taxon>Thalassiosirales</taxon>
        <taxon>Skeletonemataceae</taxon>
        <taxon>Skeletonema</taxon>
        <taxon>Skeletonema marinoi-dohrnii complex</taxon>
    </lineage>
</organism>
<comment type="caution">
    <text evidence="4">The sequence shown here is derived from an EMBL/GenBank/DDBJ whole genome shotgun (WGS) entry which is preliminary data.</text>
</comment>
<feature type="coiled-coil region" evidence="1">
    <location>
        <begin position="143"/>
        <end position="170"/>
    </location>
</feature>
<reference evidence="4" key="1">
    <citation type="submission" date="2023-06" db="EMBL/GenBank/DDBJ databases">
        <title>Survivors Of The Sea: Transcriptome response of Skeletonema marinoi to long-term dormancy.</title>
        <authorList>
            <person name="Pinder M.I.M."/>
            <person name="Kourtchenko O."/>
            <person name="Robertson E.K."/>
            <person name="Larsson T."/>
            <person name="Maumus F."/>
            <person name="Osuna-Cruz C.M."/>
            <person name="Vancaester E."/>
            <person name="Stenow R."/>
            <person name="Vandepoele K."/>
            <person name="Ploug H."/>
            <person name="Bruchert V."/>
            <person name="Godhe A."/>
            <person name="Topel M."/>
        </authorList>
    </citation>
    <scope>NUCLEOTIDE SEQUENCE</scope>
    <source>
        <strain evidence="4">R05AC</strain>
    </source>
</reference>
<protein>
    <submittedName>
        <fullName evidence="4">Uncharacterized protein</fullName>
    </submittedName>
</protein>
<keyword evidence="1" id="KW-0175">Coiled coil</keyword>
<feature type="region of interest" description="Disordered" evidence="2">
    <location>
        <begin position="50"/>
        <end position="73"/>
    </location>
</feature>
<dbReference type="AlphaFoldDB" id="A0AAD9DCL9"/>
<evidence type="ECO:0000313" key="5">
    <source>
        <dbReference type="Proteomes" id="UP001224775"/>
    </source>
</evidence>
<feature type="transmembrane region" description="Helical" evidence="3">
    <location>
        <begin position="120"/>
        <end position="137"/>
    </location>
</feature>
<evidence type="ECO:0000256" key="3">
    <source>
        <dbReference type="SAM" id="Phobius"/>
    </source>
</evidence>
<keyword evidence="5" id="KW-1185">Reference proteome</keyword>
<dbReference type="EMBL" id="JATAAI010000015">
    <property type="protein sequence ID" value="KAK1740833.1"/>
    <property type="molecule type" value="Genomic_DNA"/>
</dbReference>
<keyword evidence="3" id="KW-0812">Transmembrane</keyword>
<keyword evidence="3" id="KW-0472">Membrane</keyword>
<keyword evidence="3" id="KW-1133">Transmembrane helix</keyword>